<evidence type="ECO:0008006" key="3">
    <source>
        <dbReference type="Google" id="ProtNLM"/>
    </source>
</evidence>
<accession>A0A2N9XBA5</accession>
<dbReference type="EMBL" id="MEIP01000030">
    <property type="protein sequence ID" value="PIT43796.1"/>
    <property type="molecule type" value="Genomic_DNA"/>
</dbReference>
<evidence type="ECO:0000313" key="2">
    <source>
        <dbReference type="Proteomes" id="UP000229970"/>
    </source>
</evidence>
<comment type="caution">
    <text evidence="1">The sequence shown here is derived from an EMBL/GenBank/DDBJ whole genome shotgun (WGS) entry which is preliminary data.</text>
</comment>
<sequence length="137" mass="15481">MYMFKFAEAISTIPRWTVVCADRFNMTILSPFELGDGVRLMFTIYSGNGLSFELTDGCRTEAYVVDRGLGLTEELIQELNNTHGIKYAQVDNSGEIIAKHRDLNLLHKAVEDAAKLALAMVFRCSNINTERNKNETR</sequence>
<proteinExistence type="predicted"/>
<name>A0A2N9XBA5_9NEIS</name>
<protein>
    <recommendedName>
        <fullName evidence="3">DUF1828 domain-containing protein</fullName>
    </recommendedName>
</protein>
<dbReference type="Proteomes" id="UP000229970">
    <property type="component" value="Unassembled WGS sequence"/>
</dbReference>
<dbReference type="AlphaFoldDB" id="A0A2N9XBA5"/>
<gene>
    <name evidence="1" type="ORF">BHC46_12395</name>
</gene>
<reference evidence="1 2" key="1">
    <citation type="journal article" date="2017" name="MBio">
        <title>Type VI secretion-mediated competition in the bee gut microbiome.</title>
        <authorList>
            <person name="Steele M.I."/>
            <person name="Kwong W.K."/>
            <person name="Powell J.E."/>
            <person name="Whiteley M."/>
            <person name="Moran N.A."/>
        </authorList>
    </citation>
    <scope>NUCLEOTIDE SEQUENCE [LARGE SCALE GENOMIC DNA]</scope>
    <source>
        <strain evidence="1 2">Ruf1-X</strain>
    </source>
</reference>
<dbReference type="RefSeq" id="WP_100139589.1">
    <property type="nucleotide sequence ID" value="NZ_MEIP01000030.1"/>
</dbReference>
<organism evidence="1 2">
    <name type="scientific">Snodgrassella alvi</name>
    <dbReference type="NCBI Taxonomy" id="1196083"/>
    <lineage>
        <taxon>Bacteria</taxon>
        <taxon>Pseudomonadati</taxon>
        <taxon>Pseudomonadota</taxon>
        <taxon>Betaproteobacteria</taxon>
        <taxon>Neisseriales</taxon>
        <taxon>Neisseriaceae</taxon>
        <taxon>Snodgrassella</taxon>
    </lineage>
</organism>
<evidence type="ECO:0000313" key="1">
    <source>
        <dbReference type="EMBL" id="PIT43796.1"/>
    </source>
</evidence>